<dbReference type="EMBL" id="BTRK01000005">
    <property type="protein sequence ID" value="GMR55239.1"/>
    <property type="molecule type" value="Genomic_DNA"/>
</dbReference>
<protein>
    <recommendedName>
        <fullName evidence="3">BTB domain-containing protein</fullName>
    </recommendedName>
</protein>
<feature type="non-terminal residue" evidence="1">
    <location>
        <position position="110"/>
    </location>
</feature>
<evidence type="ECO:0008006" key="3">
    <source>
        <dbReference type="Google" id="ProtNLM"/>
    </source>
</evidence>
<organism evidence="1 2">
    <name type="scientific">Pristionchus mayeri</name>
    <dbReference type="NCBI Taxonomy" id="1317129"/>
    <lineage>
        <taxon>Eukaryota</taxon>
        <taxon>Metazoa</taxon>
        <taxon>Ecdysozoa</taxon>
        <taxon>Nematoda</taxon>
        <taxon>Chromadorea</taxon>
        <taxon>Rhabditida</taxon>
        <taxon>Rhabditina</taxon>
        <taxon>Diplogasteromorpha</taxon>
        <taxon>Diplogasteroidea</taxon>
        <taxon>Neodiplogasteridae</taxon>
        <taxon>Pristionchus</taxon>
    </lineage>
</organism>
<dbReference type="Proteomes" id="UP001328107">
    <property type="component" value="Unassembled WGS sequence"/>
</dbReference>
<reference evidence="2" key="1">
    <citation type="submission" date="2022-10" db="EMBL/GenBank/DDBJ databases">
        <title>Genome assembly of Pristionchus species.</title>
        <authorList>
            <person name="Yoshida K."/>
            <person name="Sommer R.J."/>
        </authorList>
    </citation>
    <scope>NUCLEOTIDE SEQUENCE [LARGE SCALE GENOMIC DNA]</scope>
    <source>
        <strain evidence="2">RS5460</strain>
    </source>
</reference>
<evidence type="ECO:0000313" key="1">
    <source>
        <dbReference type="EMBL" id="GMR55239.1"/>
    </source>
</evidence>
<accession>A0AAN5D423</accession>
<dbReference type="PANTHER" id="PTHR22744:SF14">
    <property type="entry name" value="BTB DOMAIN-CONTAINING PROTEIN-RELATED"/>
    <property type="match status" value="1"/>
</dbReference>
<name>A0AAN5D423_9BILA</name>
<sequence>SGASVIFVTQCVLNEVEKYLAQSSGIDVAEKLLYADQYNLDRLKDYCFTIYPRVYFCEKLKWSSAFANFSARIKAELEPATESEFTWHFILLSSRPFSSEISPRKEKKKL</sequence>
<gene>
    <name evidence="1" type="ORF">PMAYCL1PPCAC_25434</name>
</gene>
<proteinExistence type="predicted"/>
<keyword evidence="2" id="KW-1185">Reference proteome</keyword>
<feature type="non-terminal residue" evidence="1">
    <location>
        <position position="1"/>
    </location>
</feature>
<evidence type="ECO:0000313" key="2">
    <source>
        <dbReference type="Proteomes" id="UP001328107"/>
    </source>
</evidence>
<comment type="caution">
    <text evidence="1">The sequence shown here is derived from an EMBL/GenBank/DDBJ whole genome shotgun (WGS) entry which is preliminary data.</text>
</comment>
<dbReference type="AlphaFoldDB" id="A0AAN5D423"/>
<dbReference type="PANTHER" id="PTHR22744">
    <property type="entry name" value="HELIX LOOP HELIX PROTEIN 21-RELATED"/>
    <property type="match status" value="1"/>
</dbReference>